<keyword evidence="1" id="KW-0805">Transcription regulation</keyword>
<dbReference type="SUPFAM" id="SSF53822">
    <property type="entry name" value="Periplasmic binding protein-like I"/>
    <property type="match status" value="1"/>
</dbReference>
<dbReference type="CDD" id="cd01392">
    <property type="entry name" value="HTH_LacI"/>
    <property type="match status" value="1"/>
</dbReference>
<dbReference type="InterPro" id="IPR028082">
    <property type="entry name" value="Peripla_BP_I"/>
</dbReference>
<reference evidence="6 7" key="1">
    <citation type="submission" date="2015-09" db="EMBL/GenBank/DDBJ databases">
        <authorList>
            <consortium name="Pathogen Informatics"/>
        </authorList>
    </citation>
    <scope>NUCLEOTIDE SEQUENCE [LARGE SCALE GENOMIC DNA]</scope>
    <source>
        <strain evidence="6 7">2789STDY5834960</strain>
    </source>
</reference>
<dbReference type="PANTHER" id="PTHR30146:SF109">
    <property type="entry name" value="HTH-TYPE TRANSCRIPTIONAL REGULATOR GALS"/>
    <property type="match status" value="1"/>
</dbReference>
<evidence type="ECO:0000259" key="5">
    <source>
        <dbReference type="PROSITE" id="PS50943"/>
    </source>
</evidence>
<feature type="domain" description="HTH lacI-type" evidence="4">
    <location>
        <begin position="9"/>
        <end position="63"/>
    </location>
</feature>
<dbReference type="PANTHER" id="PTHR30146">
    <property type="entry name" value="LACI-RELATED TRANSCRIPTIONAL REPRESSOR"/>
    <property type="match status" value="1"/>
</dbReference>
<dbReference type="EMBL" id="CYXZ01000022">
    <property type="protein sequence ID" value="CUN24140.1"/>
    <property type="molecule type" value="Genomic_DNA"/>
</dbReference>
<dbReference type="Proteomes" id="UP000095350">
    <property type="component" value="Unassembled WGS sequence"/>
</dbReference>
<evidence type="ECO:0000256" key="3">
    <source>
        <dbReference type="ARBA" id="ARBA00023163"/>
    </source>
</evidence>
<evidence type="ECO:0000313" key="7">
    <source>
        <dbReference type="Proteomes" id="UP000095350"/>
    </source>
</evidence>
<dbReference type="InterPro" id="IPR046335">
    <property type="entry name" value="LacI/GalR-like_sensor"/>
</dbReference>
<dbReference type="GO" id="GO:0003700">
    <property type="term" value="F:DNA-binding transcription factor activity"/>
    <property type="evidence" value="ECO:0007669"/>
    <property type="project" value="TreeGrafter"/>
</dbReference>
<gene>
    <name evidence="6" type="primary">ccpA_6</name>
    <name evidence="6" type="ORF">ERS852572_02777</name>
</gene>
<dbReference type="STRING" id="166486.ERS852572_02777"/>
<dbReference type="GeneID" id="61432461"/>
<dbReference type="SMART" id="SM00354">
    <property type="entry name" value="HTH_LACI"/>
    <property type="match status" value="1"/>
</dbReference>
<evidence type="ECO:0000313" key="6">
    <source>
        <dbReference type="EMBL" id="CUN24140.1"/>
    </source>
</evidence>
<dbReference type="AlphaFoldDB" id="A0A173VBF2"/>
<proteinExistence type="predicted"/>
<dbReference type="Gene3D" id="1.10.260.40">
    <property type="entry name" value="lambda repressor-like DNA-binding domains"/>
    <property type="match status" value="1"/>
</dbReference>
<dbReference type="GO" id="GO:0000976">
    <property type="term" value="F:transcription cis-regulatory region binding"/>
    <property type="evidence" value="ECO:0007669"/>
    <property type="project" value="TreeGrafter"/>
</dbReference>
<dbReference type="PaxDb" id="166486-ERS852572_02777"/>
<dbReference type="InterPro" id="IPR000843">
    <property type="entry name" value="HTH_LacI"/>
</dbReference>
<evidence type="ECO:0000259" key="4">
    <source>
        <dbReference type="PROSITE" id="PS50932"/>
    </source>
</evidence>
<evidence type="ECO:0000256" key="2">
    <source>
        <dbReference type="ARBA" id="ARBA00023125"/>
    </source>
</evidence>
<organism evidence="6 7">
    <name type="scientific">Roseburia intestinalis</name>
    <dbReference type="NCBI Taxonomy" id="166486"/>
    <lineage>
        <taxon>Bacteria</taxon>
        <taxon>Bacillati</taxon>
        <taxon>Bacillota</taxon>
        <taxon>Clostridia</taxon>
        <taxon>Lachnospirales</taxon>
        <taxon>Lachnospiraceae</taxon>
        <taxon>Roseburia</taxon>
    </lineage>
</organism>
<dbReference type="RefSeq" id="WP_006858273.1">
    <property type="nucleotide sequence ID" value="NZ_CABIYH010000022.1"/>
</dbReference>
<protein>
    <submittedName>
        <fullName evidence="6">Probable catabolite control protein A</fullName>
    </submittedName>
</protein>
<dbReference type="InterPro" id="IPR001387">
    <property type="entry name" value="Cro/C1-type_HTH"/>
</dbReference>
<dbReference type="Gene3D" id="3.40.50.2300">
    <property type="match status" value="2"/>
</dbReference>
<keyword evidence="2" id="KW-0238">DNA-binding</keyword>
<accession>A0A173VBF2</accession>
<dbReference type="OrthoDB" id="4810at2"/>
<name>A0A173VBF2_9FIRM</name>
<dbReference type="SUPFAM" id="SSF47413">
    <property type="entry name" value="lambda repressor-like DNA-binding domains"/>
    <property type="match status" value="1"/>
</dbReference>
<dbReference type="PROSITE" id="PS50943">
    <property type="entry name" value="HTH_CROC1"/>
    <property type="match status" value="1"/>
</dbReference>
<dbReference type="InterPro" id="IPR010982">
    <property type="entry name" value="Lambda_DNA-bd_dom_sf"/>
</dbReference>
<dbReference type="Pfam" id="PF00356">
    <property type="entry name" value="LacI"/>
    <property type="match status" value="1"/>
</dbReference>
<dbReference type="PROSITE" id="PS50932">
    <property type="entry name" value="HTH_LACI_2"/>
    <property type="match status" value="1"/>
</dbReference>
<sequence length="337" mass="37792">MDKGLEKNITIADVAEALGVSKTTVSRAISGKGRIGRETRERVLAYIEEHDYKPNVIAKGLAQSKTYNICVVMPGEYDVVDLTFFQECLFGIQEIAGSMEYDILLSICRKNDISSLERIIANHKVDGVILMRTFVEDEQIDFLQTKNVPFVTIGSTSANYKGVIQIDHNHKSACKELTSIILMKQMDKIALIGGNEEHVVTQSRLRGFREAYAKMGKTLDEDLMFLSQDNQVLVEKAVKEALNRQADCILCMDDAVCSRVLKTLRQQHVKVPEDVRVASFYNSMVLENNVPSITSLSFDAKELGMVACRTLLDLTEGLEVKERTLLPYEVVLKESTK</sequence>
<dbReference type="Pfam" id="PF13377">
    <property type="entry name" value="Peripla_BP_3"/>
    <property type="match status" value="1"/>
</dbReference>
<keyword evidence="3" id="KW-0804">Transcription</keyword>
<feature type="domain" description="HTH cro/C1-type" evidence="5">
    <location>
        <begin position="6"/>
        <end position="39"/>
    </location>
</feature>
<evidence type="ECO:0000256" key="1">
    <source>
        <dbReference type="ARBA" id="ARBA00023015"/>
    </source>
</evidence>